<keyword evidence="3" id="KW-0106">Calcium</keyword>
<keyword evidence="2" id="KW-0964">Secreted</keyword>
<comment type="subcellular location">
    <subcellularLocation>
        <location evidence="1">Secreted</location>
    </subcellularLocation>
</comment>
<dbReference type="RefSeq" id="WP_093984670.1">
    <property type="nucleotide sequence ID" value="NZ_BMDE01000005.1"/>
</dbReference>
<gene>
    <name evidence="5" type="ORF">GCM10007363_19440</name>
</gene>
<dbReference type="InterPro" id="IPR050557">
    <property type="entry name" value="RTX_toxin/Mannuronan_C5-epim"/>
</dbReference>
<dbReference type="PROSITE" id="PS00330">
    <property type="entry name" value="HEMOLYSIN_CALCIUM"/>
    <property type="match status" value="2"/>
</dbReference>
<dbReference type="InterPro" id="IPR018511">
    <property type="entry name" value="Hemolysin-typ_Ca-bd_CS"/>
</dbReference>
<evidence type="ECO:0000313" key="6">
    <source>
        <dbReference type="Proteomes" id="UP000655550"/>
    </source>
</evidence>
<evidence type="ECO:0000256" key="3">
    <source>
        <dbReference type="ARBA" id="ARBA00022837"/>
    </source>
</evidence>
<evidence type="ECO:0000256" key="4">
    <source>
        <dbReference type="SAM" id="MobiDB-lite"/>
    </source>
</evidence>
<name>A0ABQ2APJ9_9PSED</name>
<comment type="caution">
    <text evidence="5">The sequence shown here is derived from an EMBL/GenBank/DDBJ whole genome shotgun (WGS) entry which is preliminary data.</text>
</comment>
<reference evidence="6" key="1">
    <citation type="journal article" date="2019" name="Int. J. Syst. Evol. Microbiol.">
        <title>The Global Catalogue of Microorganisms (GCM) 10K type strain sequencing project: providing services to taxonomists for standard genome sequencing and annotation.</title>
        <authorList>
            <consortium name="The Broad Institute Genomics Platform"/>
            <consortium name="The Broad Institute Genome Sequencing Center for Infectious Disease"/>
            <person name="Wu L."/>
            <person name="Ma J."/>
        </authorList>
    </citation>
    <scope>NUCLEOTIDE SEQUENCE [LARGE SCALE GENOMIC DNA]</scope>
    <source>
        <strain evidence="6">CCM 8778</strain>
    </source>
</reference>
<dbReference type="Proteomes" id="UP000655550">
    <property type="component" value="Unassembled WGS sequence"/>
</dbReference>
<dbReference type="Gene3D" id="2.150.10.10">
    <property type="entry name" value="Serralysin-like metalloprotease, C-terminal"/>
    <property type="match status" value="1"/>
</dbReference>
<dbReference type="SUPFAM" id="SSF51120">
    <property type="entry name" value="beta-Roll"/>
    <property type="match status" value="1"/>
</dbReference>
<accession>A0ABQ2APJ9</accession>
<dbReference type="EMBL" id="BMDE01000005">
    <property type="protein sequence ID" value="GGH93855.1"/>
    <property type="molecule type" value="Genomic_DNA"/>
</dbReference>
<evidence type="ECO:0000313" key="5">
    <source>
        <dbReference type="EMBL" id="GGH93855.1"/>
    </source>
</evidence>
<evidence type="ECO:0000256" key="1">
    <source>
        <dbReference type="ARBA" id="ARBA00004613"/>
    </source>
</evidence>
<sequence length="501" mass="54342">MATIKTDNTIELMYRLIEELTASPHLAMEQPMEHLADHLLRLREQLHIDTVTEVGNGTHSSRLIENTTSSTLTDHFKNVPNSYDWFGDSDYPDDAVISGKMLEKFLGGNSTALNSIHSYQQTYSNKLTHKNPIEQQSVQLSASLTSKSNLKINDDTVTASSGSSKFRFNEKGSDGGQKYSHSGTVNKAMTGEHIYRFYGTDLQQDSLKTTALTIDYKQTIKGLSASKVHSEQSKLEINSGNGFFWDLVSNPAPGATGSYYYGQLDNINFSYRMTDKMLSGETLSIQHSYQSSKSLDATLLNLVGTDSFYALIEELLSGNDTLSGTSKTGNTLYGGAGNDKLLGNKGHDILNGGDGNDSLDGRAGDDLIIGGRGIDTLKGGAGADTFLFHAGDSSVIQTELDTVSDFKIQQGDRLAFDFSFTPDEVVIALNKGDGKASYAELLAAANDSTARIFVGHTTTDKKNSYVFVDTDGLNGADMAIKLNGITSMNKISEESFIAWLS</sequence>
<dbReference type="Pfam" id="PF00353">
    <property type="entry name" value="HemolysinCabind"/>
    <property type="match status" value="2"/>
</dbReference>
<protein>
    <submittedName>
        <fullName evidence="5">Uncharacterized protein</fullName>
    </submittedName>
</protein>
<proteinExistence type="predicted"/>
<dbReference type="PRINTS" id="PR00313">
    <property type="entry name" value="CABNDNGRPT"/>
</dbReference>
<dbReference type="PANTHER" id="PTHR38340:SF1">
    <property type="entry name" value="S-LAYER PROTEIN"/>
    <property type="match status" value="1"/>
</dbReference>
<dbReference type="InterPro" id="IPR001343">
    <property type="entry name" value="Hemolysn_Ca-bd"/>
</dbReference>
<organism evidence="5 6">
    <name type="scientific">Pseudomonas fluvialis</name>
    <dbReference type="NCBI Taxonomy" id="1793966"/>
    <lineage>
        <taxon>Bacteria</taxon>
        <taxon>Pseudomonadati</taxon>
        <taxon>Pseudomonadota</taxon>
        <taxon>Gammaproteobacteria</taxon>
        <taxon>Pseudomonadales</taxon>
        <taxon>Pseudomonadaceae</taxon>
        <taxon>Pseudomonas</taxon>
    </lineage>
</organism>
<dbReference type="InterPro" id="IPR011049">
    <property type="entry name" value="Serralysin-like_metalloprot_C"/>
</dbReference>
<dbReference type="PANTHER" id="PTHR38340">
    <property type="entry name" value="S-LAYER PROTEIN"/>
    <property type="match status" value="1"/>
</dbReference>
<feature type="region of interest" description="Disordered" evidence="4">
    <location>
        <begin position="158"/>
        <end position="183"/>
    </location>
</feature>
<keyword evidence="6" id="KW-1185">Reference proteome</keyword>
<evidence type="ECO:0000256" key="2">
    <source>
        <dbReference type="ARBA" id="ARBA00022525"/>
    </source>
</evidence>